<dbReference type="EMBL" id="BMAU01021318">
    <property type="protein sequence ID" value="GFY12842.1"/>
    <property type="molecule type" value="Genomic_DNA"/>
</dbReference>
<dbReference type="AlphaFoldDB" id="A0A8X6SFE6"/>
<name>A0A8X6SFE6_TRICX</name>
<comment type="caution">
    <text evidence="1">The sequence shown here is derived from an EMBL/GenBank/DDBJ whole genome shotgun (WGS) entry which is preliminary data.</text>
</comment>
<organism evidence="1 2">
    <name type="scientific">Trichonephila clavipes</name>
    <name type="common">Golden silk orbweaver</name>
    <name type="synonym">Nephila clavipes</name>
    <dbReference type="NCBI Taxonomy" id="2585209"/>
    <lineage>
        <taxon>Eukaryota</taxon>
        <taxon>Metazoa</taxon>
        <taxon>Ecdysozoa</taxon>
        <taxon>Arthropoda</taxon>
        <taxon>Chelicerata</taxon>
        <taxon>Arachnida</taxon>
        <taxon>Araneae</taxon>
        <taxon>Araneomorphae</taxon>
        <taxon>Entelegynae</taxon>
        <taxon>Araneoidea</taxon>
        <taxon>Nephilidae</taxon>
        <taxon>Trichonephila</taxon>
    </lineage>
</organism>
<accession>A0A8X6SFE6</accession>
<proteinExistence type="predicted"/>
<gene>
    <name evidence="1" type="ORF">TNCV_3074021</name>
</gene>
<protein>
    <submittedName>
        <fullName evidence="1">Uncharacterized protein</fullName>
    </submittedName>
</protein>
<dbReference type="Proteomes" id="UP000887159">
    <property type="component" value="Unassembled WGS sequence"/>
</dbReference>
<reference evidence="1" key="1">
    <citation type="submission" date="2020-08" db="EMBL/GenBank/DDBJ databases">
        <title>Multicomponent nature underlies the extraordinary mechanical properties of spider dragline silk.</title>
        <authorList>
            <person name="Kono N."/>
            <person name="Nakamura H."/>
            <person name="Mori M."/>
            <person name="Yoshida Y."/>
            <person name="Ohtoshi R."/>
            <person name="Malay A.D."/>
            <person name="Moran D.A.P."/>
            <person name="Tomita M."/>
            <person name="Numata K."/>
            <person name="Arakawa K."/>
        </authorList>
    </citation>
    <scope>NUCLEOTIDE SEQUENCE</scope>
</reference>
<sequence>MVKQEMKLFESEENGFLIIVKPGEKHPEDPKLANMATHVAKLAANLIVKNDANLALLPESRRLMHHYNSCGRPGLSGMKLCLMIFHYWYDDTQQIAPWETWHWERGFELFKTFELVKWGLGGSGHVEGTGEKLSFASQAAR</sequence>
<keyword evidence="2" id="KW-1185">Reference proteome</keyword>
<evidence type="ECO:0000313" key="1">
    <source>
        <dbReference type="EMBL" id="GFY12842.1"/>
    </source>
</evidence>
<evidence type="ECO:0000313" key="2">
    <source>
        <dbReference type="Proteomes" id="UP000887159"/>
    </source>
</evidence>